<keyword evidence="5 12" id="KW-0812">Transmembrane</keyword>
<feature type="transmembrane region" description="Helical" evidence="12">
    <location>
        <begin position="421"/>
        <end position="444"/>
    </location>
</feature>
<keyword evidence="7" id="KW-0378">Hydrolase</keyword>
<dbReference type="EMBL" id="JBHSGN010000064">
    <property type="protein sequence ID" value="MFC4673983.1"/>
    <property type="molecule type" value="Genomic_DNA"/>
</dbReference>
<dbReference type="InterPro" id="IPR017871">
    <property type="entry name" value="ABC_transporter-like_CS"/>
</dbReference>
<feature type="transmembrane region" description="Helical" evidence="12">
    <location>
        <begin position="209"/>
        <end position="231"/>
    </location>
</feature>
<evidence type="ECO:0000256" key="7">
    <source>
        <dbReference type="ARBA" id="ARBA00022801"/>
    </source>
</evidence>
<keyword evidence="17" id="KW-1185">Reference proteome</keyword>
<dbReference type="InterPro" id="IPR027417">
    <property type="entry name" value="P-loop_NTPase"/>
</dbReference>
<keyword evidence="9" id="KW-1278">Translocase</keyword>
<dbReference type="SUPFAM" id="SSF90123">
    <property type="entry name" value="ABC transporter transmembrane region"/>
    <property type="match status" value="1"/>
</dbReference>
<keyword evidence="11 12" id="KW-0472">Membrane</keyword>
<dbReference type="SUPFAM" id="SSF52540">
    <property type="entry name" value="P-loop containing nucleoside triphosphate hydrolases"/>
    <property type="match status" value="1"/>
</dbReference>
<reference evidence="17" key="1">
    <citation type="journal article" date="2019" name="Int. J. Syst. Evol. Microbiol.">
        <title>The Global Catalogue of Microorganisms (GCM) 10K type strain sequencing project: providing services to taxonomists for standard genome sequencing and annotation.</title>
        <authorList>
            <consortium name="The Broad Institute Genomics Platform"/>
            <consortium name="The Broad Institute Genome Sequencing Center for Infectious Disease"/>
            <person name="Wu L."/>
            <person name="Ma J."/>
        </authorList>
    </citation>
    <scope>NUCLEOTIDE SEQUENCE [LARGE SCALE GENOMIC DNA]</scope>
    <source>
        <strain evidence="17">CCUG 66188</strain>
    </source>
</reference>
<feature type="domain" description="ABC transmembrane type-1" evidence="14">
    <location>
        <begin position="175"/>
        <end position="450"/>
    </location>
</feature>
<evidence type="ECO:0000256" key="3">
    <source>
        <dbReference type="ARBA" id="ARBA00022475"/>
    </source>
</evidence>
<keyword evidence="3" id="KW-1003">Cell membrane</keyword>
<evidence type="ECO:0000256" key="9">
    <source>
        <dbReference type="ARBA" id="ARBA00022967"/>
    </source>
</evidence>
<feature type="transmembrane region" description="Helical" evidence="12">
    <location>
        <begin position="166"/>
        <end position="189"/>
    </location>
</feature>
<evidence type="ECO:0000256" key="6">
    <source>
        <dbReference type="ARBA" id="ARBA00022741"/>
    </source>
</evidence>
<dbReference type="InterPro" id="IPR005897">
    <property type="entry name" value="Pept_C39_ABC_bacteriocin"/>
</dbReference>
<dbReference type="Proteomes" id="UP001596023">
    <property type="component" value="Unassembled WGS sequence"/>
</dbReference>
<evidence type="ECO:0000256" key="10">
    <source>
        <dbReference type="ARBA" id="ARBA00022989"/>
    </source>
</evidence>
<dbReference type="InterPro" id="IPR005074">
    <property type="entry name" value="Peptidase_C39"/>
</dbReference>
<dbReference type="Pfam" id="PF00664">
    <property type="entry name" value="ABC_membrane"/>
    <property type="match status" value="1"/>
</dbReference>
<dbReference type="InterPro" id="IPR003593">
    <property type="entry name" value="AAA+_ATPase"/>
</dbReference>
<organism evidence="16 17">
    <name type="scientific">Dysgonomonas termitidis</name>
    <dbReference type="NCBI Taxonomy" id="1516126"/>
    <lineage>
        <taxon>Bacteria</taxon>
        <taxon>Pseudomonadati</taxon>
        <taxon>Bacteroidota</taxon>
        <taxon>Bacteroidia</taxon>
        <taxon>Bacteroidales</taxon>
        <taxon>Dysgonomonadaceae</taxon>
        <taxon>Dysgonomonas</taxon>
    </lineage>
</organism>
<dbReference type="PROSITE" id="PS00211">
    <property type="entry name" value="ABC_TRANSPORTER_1"/>
    <property type="match status" value="1"/>
</dbReference>
<keyword evidence="2" id="KW-0813">Transport</keyword>
<evidence type="ECO:0000259" key="14">
    <source>
        <dbReference type="PROSITE" id="PS50929"/>
    </source>
</evidence>
<evidence type="ECO:0000259" key="13">
    <source>
        <dbReference type="PROSITE" id="PS50893"/>
    </source>
</evidence>
<dbReference type="NCBIfam" id="TIGR01193">
    <property type="entry name" value="bacteriocin_ABC"/>
    <property type="match status" value="1"/>
</dbReference>
<feature type="transmembrane region" description="Helical" evidence="12">
    <location>
        <begin position="397"/>
        <end position="415"/>
    </location>
</feature>
<evidence type="ECO:0000256" key="1">
    <source>
        <dbReference type="ARBA" id="ARBA00004651"/>
    </source>
</evidence>
<dbReference type="RefSeq" id="WP_379995809.1">
    <property type="nucleotide sequence ID" value="NZ_JBHSGN010000064.1"/>
</dbReference>
<proteinExistence type="predicted"/>
<dbReference type="PROSITE" id="PS50990">
    <property type="entry name" value="PEPTIDASE_C39"/>
    <property type="match status" value="1"/>
</dbReference>
<dbReference type="InterPro" id="IPR011527">
    <property type="entry name" value="ABC1_TM_dom"/>
</dbReference>
<accession>A0ABV9KV94</accession>
<feature type="domain" description="Peptidase C39" evidence="15">
    <location>
        <begin position="14"/>
        <end position="138"/>
    </location>
</feature>
<name>A0ABV9KV94_9BACT</name>
<dbReference type="PANTHER" id="PTHR43394">
    <property type="entry name" value="ATP-DEPENDENT PERMEASE MDL1, MITOCHONDRIAL"/>
    <property type="match status" value="1"/>
</dbReference>
<comment type="subcellular location">
    <subcellularLocation>
        <location evidence="1">Cell membrane</location>
        <topology evidence="1">Multi-pass membrane protein</topology>
    </subcellularLocation>
</comment>
<dbReference type="PROSITE" id="PS50929">
    <property type="entry name" value="ABC_TM1F"/>
    <property type="match status" value="1"/>
</dbReference>
<gene>
    <name evidence="16" type="ORF">ACFO6W_09780</name>
</gene>
<keyword evidence="10 12" id="KW-1133">Transmembrane helix</keyword>
<evidence type="ECO:0000313" key="17">
    <source>
        <dbReference type="Proteomes" id="UP001596023"/>
    </source>
</evidence>
<dbReference type="InterPro" id="IPR003439">
    <property type="entry name" value="ABC_transporter-like_ATP-bd"/>
</dbReference>
<evidence type="ECO:0000256" key="2">
    <source>
        <dbReference type="ARBA" id="ARBA00022448"/>
    </source>
</evidence>
<dbReference type="Gene3D" id="3.40.50.300">
    <property type="entry name" value="P-loop containing nucleotide triphosphate hydrolases"/>
    <property type="match status" value="1"/>
</dbReference>
<comment type="caution">
    <text evidence="16">The sequence shown here is derived from an EMBL/GenBank/DDBJ whole genome shotgun (WGS) entry which is preliminary data.</text>
</comment>
<sequence>MNKIKIGKNIKIKQRDITDCGAACLASVSEHYNLKLPVSRIRQVAGTDQRGTNVLGMVEAAKQLGFEAKGVKGKTDNLSKIPLPAIAHVIVKDVLQHYIVIYQVTEKQIKYIDPADGEMHKACIEDFAKIWTGVLILLIPGDTFEVRNEKVSNIARFFFLLKPHKGILLQCLTGAILYTILGLSTSFYIGKITDYVLVGGNTNLLNLMSTGMLIILALRFFLAVFQSLFILNTGQQIDARLILGYYKHLLKLPQRFFDTMRVGEIISRVNDAVKIRAFINDVAISLVVNAFIVLFSFMLMFIYSWKLALVMLITIPLYAVIYIAVNKLNKKQERKVMEDAAELESQLVESLNSVKTIKQFGIEEFANIKTETRFIKLLNTIYRSGVNSIFSNESSGFINFLFTVILLWFGSYLVLDNELTAGTLFSFYAIIGYFTSPVASLIGVNKTIQNALIAADRLFEIMDLESESDNEKEKIEFTPKMNRDILFNNVSFSYGTRAEVFKDFTLEIPKGKITAIIGESGSGKTTLAVLLQKLYTLNSGKIYIGEHNIDYFSIDSLREHVATVPQQLDLFSGTIIENIALGEFNPDMERIINICKNLGIIQFIENLSKGFATRIGEHGVGLSGGERQRIAIARALYRNPEILVLDEATSSLDSVSEHYVQQAILDYNRQGKTVIIIAHRLSTVMSADKIVILEKGKLIEEGTHIQLYKEGTRYYEMWQKQIPIM</sequence>
<dbReference type="Gene3D" id="3.90.70.10">
    <property type="entry name" value="Cysteine proteinases"/>
    <property type="match status" value="1"/>
</dbReference>
<keyword evidence="6" id="KW-0547">Nucleotide-binding</keyword>
<feature type="transmembrane region" description="Helical" evidence="12">
    <location>
        <begin position="278"/>
        <end position="301"/>
    </location>
</feature>
<evidence type="ECO:0000256" key="12">
    <source>
        <dbReference type="SAM" id="Phobius"/>
    </source>
</evidence>
<feature type="domain" description="ABC transporter" evidence="13">
    <location>
        <begin position="485"/>
        <end position="720"/>
    </location>
</feature>
<keyword evidence="4" id="KW-0645">Protease</keyword>
<dbReference type="Pfam" id="PF00005">
    <property type="entry name" value="ABC_tran"/>
    <property type="match status" value="1"/>
</dbReference>
<protein>
    <submittedName>
        <fullName evidence="16">Peptidase domain-containing ABC transporter</fullName>
    </submittedName>
</protein>
<dbReference type="CDD" id="cd02418">
    <property type="entry name" value="Peptidase_C39B"/>
    <property type="match status" value="1"/>
</dbReference>
<feature type="transmembrane region" description="Helical" evidence="12">
    <location>
        <begin position="307"/>
        <end position="325"/>
    </location>
</feature>
<evidence type="ECO:0000256" key="11">
    <source>
        <dbReference type="ARBA" id="ARBA00023136"/>
    </source>
</evidence>
<dbReference type="CDD" id="cd18570">
    <property type="entry name" value="ABC_6TM_PCAT1_LagD_like"/>
    <property type="match status" value="1"/>
</dbReference>
<dbReference type="Gene3D" id="1.20.1560.10">
    <property type="entry name" value="ABC transporter type 1, transmembrane domain"/>
    <property type="match status" value="1"/>
</dbReference>
<evidence type="ECO:0000256" key="5">
    <source>
        <dbReference type="ARBA" id="ARBA00022692"/>
    </source>
</evidence>
<dbReference type="SMART" id="SM00382">
    <property type="entry name" value="AAA"/>
    <property type="match status" value="1"/>
</dbReference>
<dbReference type="InterPro" id="IPR036640">
    <property type="entry name" value="ABC1_TM_sf"/>
</dbReference>
<evidence type="ECO:0000256" key="8">
    <source>
        <dbReference type="ARBA" id="ARBA00022840"/>
    </source>
</evidence>
<dbReference type="Pfam" id="PF03412">
    <property type="entry name" value="Peptidase_C39"/>
    <property type="match status" value="1"/>
</dbReference>
<dbReference type="PANTHER" id="PTHR43394:SF1">
    <property type="entry name" value="ATP-BINDING CASSETTE SUB-FAMILY B MEMBER 10, MITOCHONDRIAL"/>
    <property type="match status" value="1"/>
</dbReference>
<evidence type="ECO:0000256" key="4">
    <source>
        <dbReference type="ARBA" id="ARBA00022670"/>
    </source>
</evidence>
<keyword evidence="8" id="KW-0067">ATP-binding</keyword>
<evidence type="ECO:0000313" key="16">
    <source>
        <dbReference type="EMBL" id="MFC4673983.1"/>
    </source>
</evidence>
<dbReference type="PROSITE" id="PS50893">
    <property type="entry name" value="ABC_TRANSPORTER_2"/>
    <property type="match status" value="1"/>
</dbReference>
<dbReference type="InterPro" id="IPR039421">
    <property type="entry name" value="Type_1_exporter"/>
</dbReference>
<evidence type="ECO:0000259" key="15">
    <source>
        <dbReference type="PROSITE" id="PS50990"/>
    </source>
</evidence>